<dbReference type="Proteomes" id="UP000667802">
    <property type="component" value="Unassembled WGS sequence"/>
</dbReference>
<proteinExistence type="predicted"/>
<sequence>MYKQIKKLTNIIQSFFLERKRYKQFYSKVQDVMIDALLEHKPSVQIKDTPIFFPADSKIAEIIYCLTQQLELTASWSYVQKNEQSYVLLIKFDEQECSEPKVTDEAEIAFRRRVYSLAAR</sequence>
<protein>
    <submittedName>
        <fullName evidence="1">Uncharacterized protein</fullName>
    </submittedName>
</protein>
<accession>A0AAP5M9Z4</accession>
<gene>
    <name evidence="1" type="ORF">G7B40_011975</name>
</gene>
<dbReference type="RefSeq" id="WP_208341197.1">
    <property type="nucleotide sequence ID" value="NZ_CAWQFN010000815.1"/>
</dbReference>
<reference evidence="2" key="1">
    <citation type="journal article" date="2021" name="Science">
        <title>Hunting the eagle killer: A cyanobacterial neurotoxin causes vacuolar myelinopathy.</title>
        <authorList>
            <person name="Breinlinger S."/>
            <person name="Phillips T.J."/>
            <person name="Haram B.N."/>
            <person name="Mares J."/>
            <person name="Martinez Yerena J.A."/>
            <person name="Hrouzek P."/>
            <person name="Sobotka R."/>
            <person name="Henderson W.M."/>
            <person name="Schmieder P."/>
            <person name="Williams S.M."/>
            <person name="Lauderdale J.D."/>
            <person name="Wilde H.D."/>
            <person name="Gerrin W."/>
            <person name="Kust A."/>
            <person name="Washington J.W."/>
            <person name="Wagner C."/>
            <person name="Geier B."/>
            <person name="Liebeke M."/>
            <person name="Enke H."/>
            <person name="Niedermeyer T.H.J."/>
            <person name="Wilde S.B."/>
        </authorList>
    </citation>
    <scope>NUCLEOTIDE SEQUENCE [LARGE SCALE GENOMIC DNA]</scope>
    <source>
        <strain evidence="2">Thurmond2011</strain>
    </source>
</reference>
<evidence type="ECO:0000313" key="2">
    <source>
        <dbReference type="Proteomes" id="UP000667802"/>
    </source>
</evidence>
<evidence type="ECO:0000313" key="1">
    <source>
        <dbReference type="EMBL" id="MDR9895278.1"/>
    </source>
</evidence>
<dbReference type="EMBL" id="JAALHA020000004">
    <property type="protein sequence ID" value="MDR9895278.1"/>
    <property type="molecule type" value="Genomic_DNA"/>
</dbReference>
<dbReference type="AlphaFoldDB" id="A0AAP5M9Z4"/>
<organism evidence="1 2">
    <name type="scientific">Aetokthonos hydrillicola Thurmond2011</name>
    <dbReference type="NCBI Taxonomy" id="2712845"/>
    <lineage>
        <taxon>Bacteria</taxon>
        <taxon>Bacillati</taxon>
        <taxon>Cyanobacteriota</taxon>
        <taxon>Cyanophyceae</taxon>
        <taxon>Nostocales</taxon>
        <taxon>Hapalosiphonaceae</taxon>
        <taxon>Aetokthonos</taxon>
    </lineage>
</organism>
<name>A0AAP5M9Z4_9CYAN</name>
<comment type="caution">
    <text evidence="1">The sequence shown here is derived from an EMBL/GenBank/DDBJ whole genome shotgun (WGS) entry which is preliminary data.</text>
</comment>
<keyword evidence="2" id="KW-1185">Reference proteome</keyword>